<dbReference type="InterPro" id="IPR039448">
    <property type="entry name" value="Beta_helix"/>
</dbReference>
<dbReference type="PANTHER" id="PTHR44103:SF1">
    <property type="entry name" value="PROPROTEIN CONVERTASE P"/>
    <property type="match status" value="1"/>
</dbReference>
<comment type="caution">
    <text evidence="4">The sequence shown here is derived from an EMBL/GenBank/DDBJ whole genome shotgun (WGS) entry which is preliminary data.</text>
</comment>
<dbReference type="Pfam" id="PF13860">
    <property type="entry name" value="FlgD_ig"/>
    <property type="match status" value="1"/>
</dbReference>
<dbReference type="InterPro" id="IPR011050">
    <property type="entry name" value="Pectin_lyase_fold/virulence"/>
</dbReference>
<organism evidence="4">
    <name type="scientific">Caldithrix abyssi</name>
    <dbReference type="NCBI Taxonomy" id="187145"/>
    <lineage>
        <taxon>Bacteria</taxon>
        <taxon>Pseudomonadati</taxon>
        <taxon>Calditrichota</taxon>
        <taxon>Calditrichia</taxon>
        <taxon>Calditrichales</taxon>
        <taxon>Calditrichaceae</taxon>
        <taxon>Caldithrix</taxon>
    </lineage>
</organism>
<proteinExistence type="predicted"/>
<sequence>MPVTISARLRAVIFILLLPFANGIDGSLFAQASYFVSPSGDDQNDGSFGAPFATIAHALGYISAGDTLYLLAGNFNEQIVLEDRPPFVLKGYEGYRTSVINAPAEGPAVSIRYINDRTMRLENLVITHNPANGTPGGPGLELLGSSATVYDCAITANALVDSSGGGVRIIDTGASVFPLLENCDITDNTAAGGAGLYARNARVELRNNRFRNNDAGQGDGGAVKLVSCYGLEIHRNQMINNKAGRGGGLFILNDQAQQAQSENFTENLLYANSAFTDGGAIYLEGNSVTTAFLNNTLAENIAQGDGAGLFARQTANIIIRDNIVVNNRAGGDGGGFHLQELGTASVDMHSNQVSANQADGDGGGVYFLNCDNVSIGGAENLQNNFFHNRANGALNAVYSASAIASLGLDYNYWGFKEENAVKLQIVVPGSNLSNLQYALRPFVVENVLLPERYLYWFGDGKLSFEDSRPVFDGSGRFSVALAMDTLYDSGSELSHLNKLYALDLPADLREQAFTLSLYYDTDELNDAGSPDPARLLLIYQDEQQGLWQSAPTTLADSIQMLNSTFETLPARQFGIGFQANPPDTAMQVWPIPNSAEMLPEALPHIRFNQPVNSAFLNDQFIRISGMQSAGHGFTPLYDAAGNTLYLQTERPFYAGEEVRITLSDTIFTQDGKYKENGYAWHFNVAAFYGSGTFQPTAKYNRAAGLDYATGDLDADGRPDLLELRQGRLIFLRNDGLLNFVPTDSITPERSFTKLLTGDLNGDDRLDVFLFNDSYMQVYHYNPSVGFSPIFAKSLPQDGQLKDALWGDWNNDGVTDLAVLKEMLYFNEILIYYGAFDGGYVSGDSLSLNLIGRAHRLLSMDIDGDGLMDLLTSNGSDNSNLALLENTRTGFTRTISSAAGFSNQNLLQSGNVWFDPQYPNRREVLLSGLDDGGTPVLRVFNAQLDGSLLRQIQWALSVPLTDMKAADYDSDGRMDILLLQEDGTLRLVQNGLSGLTMRSPFATETNGRRLLSADLDQDSDLDILVLSEDGWRVYENRARQARRWWVRAGSANGDGSASAPFARISDALNRSFNGDSIWIAGGEYRENLRMDYGVAMVGYQSEPPRLVFPDGGIPSALIEIATDRSVILNGLELANKTGMAGKAGIAADGGDSLHLDGLTISGFEYGIRLVNSAARVENSRLFGNSVAQIYADNAQLNLRYAALLGNGNPDGTVSASGVEAVNQSSITLGNVFVGGHSRYGLRFENSSFKIYSSILARNDSSGLQSGAALYAAQTSQGSVLNSIFLHNGVGIEAPASTVSFRYNDFYGNLENWTNALPGPGTRFENPLFVKDHYPFAAAFPPGDSLFDQQAWRLAPGSSLIDAGHPDSLSGDDSPADMGMFGNLSAPYVFSERPQAQADAQDSVLIIQWQTPAPENWNLWKATALFRSEQQGFVPDTANMLALLDKGQTAYNETGLAFGRDYFYRLAFVDSLGGVTGYSEELPGRLDKLIYELSYGRVDVQLGQGDTLIRPVLVHNGGTVDLHMLVDSDLPDWMNILPKQRQIAAGDSARFWLRFSAVGLEKDSLYQHDIRFFPQEDSARVRILPVTMWVSYRDLLAPVTELIGTYPDTVYEALLHYRFKGDDRRFSTIGTPPELLRYVWRLRRINGTDTTEALAGQSDSTATMVYPVRDGHYLFEVAARDTAGNGTPGDINAAAHEVWVEAGKPVLPRNRWLMIAPSRRRDQFAQIVTNPDILALKRWGPEEAYLDVSPDSLKLGESYWVISRNKMEVDLNQLDFVPADTTVRVAIRPGWNQVGNPWAWNVSWQNTRLIDSDNRTHTFMQAVEDSLLSPFIYHYEAYPLRHYERDVYYRLFPNRGFWLYSRAEGTLQLDASPVKFSVNEEETIPLPKSDGSADALVQLEAIGAEMSDPDNFFGVCSDLDDFPVYYHSAPEPPTIDDLLRLYTIVDGRKMSGNLVEFGNTFKEQVWDIYLESGSQNEPVRLRWSWITEPQETYLFLYHLESGQWFNLNDTPEYTLEKPRSVEHFKLYATDNADFEPKILPTEFNLSQNYPNPFNHRTRIRLAVPYFADGQQAELAIYNTLGQRVKTLLKRKLESGLYEFTWDARNDRGRVLSSGIYFIRFRGEEFHVTRKMIFIK</sequence>
<dbReference type="Gene3D" id="2.160.20.10">
    <property type="entry name" value="Single-stranded right-handed beta-helix, Pectin lyase-like"/>
    <property type="match status" value="2"/>
</dbReference>
<dbReference type="SUPFAM" id="SSF51126">
    <property type="entry name" value="Pectin lyase-like"/>
    <property type="match status" value="2"/>
</dbReference>
<evidence type="ECO:0000259" key="2">
    <source>
        <dbReference type="Pfam" id="PF13229"/>
    </source>
</evidence>
<dbReference type="Pfam" id="PF13517">
    <property type="entry name" value="FG-GAP_3"/>
    <property type="match status" value="2"/>
</dbReference>
<name>A0A7V4WV94_CALAY</name>
<evidence type="ECO:0000259" key="3">
    <source>
        <dbReference type="Pfam" id="PF13860"/>
    </source>
</evidence>
<dbReference type="InterPro" id="IPR006626">
    <property type="entry name" value="PbH1"/>
</dbReference>
<feature type="domain" description="FlgD/Vpr Ig-like" evidence="3">
    <location>
        <begin position="2068"/>
        <end position="2116"/>
    </location>
</feature>
<dbReference type="SUPFAM" id="SSF69318">
    <property type="entry name" value="Integrin alpha N-terminal domain"/>
    <property type="match status" value="2"/>
</dbReference>
<dbReference type="NCBIfam" id="TIGR04183">
    <property type="entry name" value="Por_Secre_tail"/>
    <property type="match status" value="1"/>
</dbReference>
<protein>
    <submittedName>
        <fullName evidence="4">T9SS type A sorting domain-containing protein</fullName>
    </submittedName>
</protein>
<accession>A0A7V4WV94</accession>
<dbReference type="EMBL" id="DRQG01000078">
    <property type="protein sequence ID" value="HGY55668.1"/>
    <property type="molecule type" value="Genomic_DNA"/>
</dbReference>
<dbReference type="InterPro" id="IPR028994">
    <property type="entry name" value="Integrin_alpha_N"/>
</dbReference>
<dbReference type="Gene3D" id="2.60.40.4070">
    <property type="match status" value="1"/>
</dbReference>
<gene>
    <name evidence="4" type="ORF">ENK44_08210</name>
</gene>
<keyword evidence="1" id="KW-0732">Signal</keyword>
<evidence type="ECO:0000256" key="1">
    <source>
        <dbReference type="ARBA" id="ARBA00022729"/>
    </source>
</evidence>
<dbReference type="InterPro" id="IPR026444">
    <property type="entry name" value="Secre_tail"/>
</dbReference>
<dbReference type="Pfam" id="PF13229">
    <property type="entry name" value="Beta_helix"/>
    <property type="match status" value="1"/>
</dbReference>
<dbReference type="InterPro" id="IPR025965">
    <property type="entry name" value="FlgD/Vpr_Ig-like"/>
</dbReference>
<evidence type="ECO:0000313" key="4">
    <source>
        <dbReference type="EMBL" id="HGY55668.1"/>
    </source>
</evidence>
<dbReference type="InterPro" id="IPR012334">
    <property type="entry name" value="Pectin_lyas_fold"/>
</dbReference>
<reference evidence="4" key="1">
    <citation type="journal article" date="2020" name="mSystems">
        <title>Genome- and Community-Level Interaction Insights into Carbon Utilization and Element Cycling Functions of Hydrothermarchaeota in Hydrothermal Sediment.</title>
        <authorList>
            <person name="Zhou Z."/>
            <person name="Liu Y."/>
            <person name="Xu W."/>
            <person name="Pan J."/>
            <person name="Luo Z.H."/>
            <person name="Li M."/>
        </authorList>
    </citation>
    <scope>NUCLEOTIDE SEQUENCE [LARGE SCALE GENOMIC DNA]</scope>
    <source>
        <strain evidence="4">HyVt-577</strain>
    </source>
</reference>
<dbReference type="InterPro" id="IPR013517">
    <property type="entry name" value="FG-GAP"/>
</dbReference>
<dbReference type="PANTHER" id="PTHR44103">
    <property type="entry name" value="PROPROTEIN CONVERTASE P"/>
    <property type="match status" value="1"/>
</dbReference>
<dbReference type="SMART" id="SM00710">
    <property type="entry name" value="PbH1"/>
    <property type="match status" value="8"/>
</dbReference>
<feature type="domain" description="Right handed beta helix" evidence="2">
    <location>
        <begin position="121"/>
        <end position="296"/>
    </location>
</feature>
<dbReference type="Proteomes" id="UP000885779">
    <property type="component" value="Unassembled WGS sequence"/>
</dbReference>